<evidence type="ECO:0000313" key="1">
    <source>
        <dbReference type="EMBL" id="MBD5771481.1"/>
    </source>
</evidence>
<protein>
    <submittedName>
        <fullName evidence="1">Uncharacterized protein</fullName>
    </submittedName>
</protein>
<sequence length="177" mass="19985">MPKVSDSDVALIERLHSLVFDDPKSREILDSGFKSALAIFEQTDYSLPFSSYNIPIKYFRDKIPEDQQAMIALCRVFILRAGSKMPRPEIHRNSIQRLLSFKGEGSIFSASPGGVNMMFNEYAIVSPNKASSPTIETNWDIVPENTWHFPVAGKSEDWFTVTFHSASEADIIDEYAD</sequence>
<reference evidence="1 2" key="1">
    <citation type="submission" date="2020-09" db="EMBL/GenBank/DDBJ databases">
        <title>Marinomonas sp. nov., isolated from the cysticercosis algae of Qingdao, China.</title>
        <authorList>
            <person name="Sun X."/>
        </authorList>
    </citation>
    <scope>NUCLEOTIDE SEQUENCE [LARGE SCALE GENOMIC DNA]</scope>
    <source>
        <strain evidence="1 2">SM2066</strain>
    </source>
</reference>
<evidence type="ECO:0000313" key="2">
    <source>
        <dbReference type="Proteomes" id="UP000604161"/>
    </source>
</evidence>
<dbReference type="RefSeq" id="WP_191594858.1">
    <property type="nucleotide sequence ID" value="NZ_JACYFC010000003.1"/>
</dbReference>
<dbReference type="EMBL" id="JACYFC010000003">
    <property type="protein sequence ID" value="MBD5771481.1"/>
    <property type="molecule type" value="Genomic_DNA"/>
</dbReference>
<comment type="caution">
    <text evidence="1">The sequence shown here is derived from an EMBL/GenBank/DDBJ whole genome shotgun (WGS) entry which is preliminary data.</text>
</comment>
<gene>
    <name evidence="1" type="ORF">IF202_10510</name>
</gene>
<keyword evidence="2" id="KW-1185">Reference proteome</keyword>
<dbReference type="Proteomes" id="UP000604161">
    <property type="component" value="Unassembled WGS sequence"/>
</dbReference>
<organism evidence="1 2">
    <name type="scientific">Marinomonas colpomeniae</name>
    <dbReference type="NCBI Taxonomy" id="2774408"/>
    <lineage>
        <taxon>Bacteria</taxon>
        <taxon>Pseudomonadati</taxon>
        <taxon>Pseudomonadota</taxon>
        <taxon>Gammaproteobacteria</taxon>
        <taxon>Oceanospirillales</taxon>
        <taxon>Oceanospirillaceae</taxon>
        <taxon>Marinomonas</taxon>
    </lineage>
</organism>
<accession>A0ABR8NZN0</accession>
<name>A0ABR8NZN0_9GAMM</name>
<proteinExistence type="predicted"/>